<dbReference type="GO" id="GO:0016020">
    <property type="term" value="C:membrane"/>
    <property type="evidence" value="ECO:0007669"/>
    <property type="project" value="UniProtKB-SubCell"/>
</dbReference>
<dbReference type="OrthoDB" id="4373442at2"/>
<protein>
    <recommendedName>
        <fullName evidence="7">Mammalian cell entry protein</fullName>
    </recommendedName>
</protein>
<keyword evidence="4" id="KW-0812">Transmembrane</keyword>
<dbReference type="RefSeq" id="WP_085670192.1">
    <property type="nucleotide sequence ID" value="NZ_JACKRU010000764.1"/>
</dbReference>
<gene>
    <name evidence="5" type="ORF">AWC27_24125</name>
</gene>
<dbReference type="AlphaFoldDB" id="A0A1X2EXH3"/>
<evidence type="ECO:0000256" key="1">
    <source>
        <dbReference type="ARBA" id="ARBA00004370"/>
    </source>
</evidence>
<proteinExistence type="predicted"/>
<evidence type="ECO:0008006" key="7">
    <source>
        <dbReference type="Google" id="ProtNLM"/>
    </source>
</evidence>
<evidence type="ECO:0000256" key="2">
    <source>
        <dbReference type="ARBA" id="ARBA00023136"/>
    </source>
</evidence>
<sequence length="197" mass="21217">MTIDTIEKSDDTDSDTADTAADGAQPRARKPRRWVLLLAAAALIVAGMFGYDKYRSVTDELAALRQANSDHDAVAKLAKEYALKSLSYSFEDPDAFFRSVEGGVSQTLKDKYVNATELLKGVMLQAQVTSTGEVLATDAVAQPGQVYQVVVSATQTTRNMQNPKPRVSLILLQVTVNKVGDGWQVSDIGPKTGSHAP</sequence>
<dbReference type="Proteomes" id="UP000193317">
    <property type="component" value="Unassembled WGS sequence"/>
</dbReference>
<keyword evidence="2 4" id="KW-0472">Membrane</keyword>
<name>A0A1X2EXH3_MYCSZ</name>
<evidence type="ECO:0000256" key="4">
    <source>
        <dbReference type="SAM" id="Phobius"/>
    </source>
</evidence>
<dbReference type="EMBL" id="LQPW01000039">
    <property type="protein sequence ID" value="ORX10941.1"/>
    <property type="molecule type" value="Genomic_DNA"/>
</dbReference>
<feature type="region of interest" description="Disordered" evidence="3">
    <location>
        <begin position="1"/>
        <end position="26"/>
    </location>
</feature>
<dbReference type="PANTHER" id="PTHR37042">
    <property type="entry name" value="OUTER MEMBRANE PROTEIN RV1973"/>
    <property type="match status" value="1"/>
</dbReference>
<feature type="transmembrane region" description="Helical" evidence="4">
    <location>
        <begin position="34"/>
        <end position="51"/>
    </location>
</feature>
<feature type="compositionally biased region" description="Basic and acidic residues" evidence="3">
    <location>
        <begin position="1"/>
        <end position="11"/>
    </location>
</feature>
<reference evidence="5 6" key="1">
    <citation type="submission" date="2016-01" db="EMBL/GenBank/DDBJ databases">
        <title>The new phylogeny of the genus Mycobacterium.</title>
        <authorList>
            <person name="Tarcisio F."/>
            <person name="Conor M."/>
            <person name="Antonella G."/>
            <person name="Elisabetta G."/>
            <person name="Giulia F.S."/>
            <person name="Sara T."/>
            <person name="Anna F."/>
            <person name="Clotilde B."/>
            <person name="Roberto B."/>
            <person name="Veronica D.S."/>
            <person name="Fabio R."/>
            <person name="Monica P."/>
            <person name="Olivier J."/>
            <person name="Enrico T."/>
            <person name="Nicola S."/>
        </authorList>
    </citation>
    <scope>NUCLEOTIDE SEQUENCE [LARGE SCALE GENOMIC DNA]</scope>
    <source>
        <strain evidence="5 6">DSM 44166</strain>
    </source>
</reference>
<evidence type="ECO:0000256" key="3">
    <source>
        <dbReference type="SAM" id="MobiDB-lite"/>
    </source>
</evidence>
<keyword evidence="6" id="KW-1185">Reference proteome</keyword>
<dbReference type="PANTHER" id="PTHR37042:SF4">
    <property type="entry name" value="OUTER MEMBRANE PROTEIN RV1973"/>
    <property type="match status" value="1"/>
</dbReference>
<evidence type="ECO:0000313" key="6">
    <source>
        <dbReference type="Proteomes" id="UP000193317"/>
    </source>
</evidence>
<comment type="subcellular location">
    <subcellularLocation>
        <location evidence="1">Membrane</location>
    </subcellularLocation>
</comment>
<keyword evidence="4" id="KW-1133">Transmembrane helix</keyword>
<organism evidence="5 6">
    <name type="scientific">Mycobacterium szulgai</name>
    <dbReference type="NCBI Taxonomy" id="1787"/>
    <lineage>
        <taxon>Bacteria</taxon>
        <taxon>Bacillati</taxon>
        <taxon>Actinomycetota</taxon>
        <taxon>Actinomycetes</taxon>
        <taxon>Mycobacteriales</taxon>
        <taxon>Mycobacteriaceae</taxon>
        <taxon>Mycobacterium</taxon>
    </lineage>
</organism>
<comment type="caution">
    <text evidence="5">The sequence shown here is derived from an EMBL/GenBank/DDBJ whole genome shotgun (WGS) entry which is preliminary data.</text>
</comment>
<evidence type="ECO:0000313" key="5">
    <source>
        <dbReference type="EMBL" id="ORX10941.1"/>
    </source>
</evidence>
<accession>A0A1X2EXH3</accession>